<keyword evidence="4" id="KW-1185">Reference proteome</keyword>
<comment type="caution">
    <text evidence="3">The sequence shown here is derived from an EMBL/GenBank/DDBJ whole genome shotgun (WGS) entry which is preliminary data.</text>
</comment>
<feature type="domain" description="DUF6801" evidence="2">
    <location>
        <begin position="274"/>
        <end position="397"/>
    </location>
</feature>
<evidence type="ECO:0000256" key="1">
    <source>
        <dbReference type="SAM" id="MobiDB-lite"/>
    </source>
</evidence>
<dbReference type="RefSeq" id="WP_311633044.1">
    <property type="nucleotide sequence ID" value="NZ_JAVREN010000054.1"/>
</dbReference>
<evidence type="ECO:0000313" key="4">
    <source>
        <dbReference type="Proteomes" id="UP001183388"/>
    </source>
</evidence>
<gene>
    <name evidence="3" type="ORF">RM780_24400</name>
</gene>
<evidence type="ECO:0000259" key="2">
    <source>
        <dbReference type="Pfam" id="PF20611"/>
    </source>
</evidence>
<dbReference type="Pfam" id="PF20611">
    <property type="entry name" value="DUF6801"/>
    <property type="match status" value="1"/>
</dbReference>
<reference evidence="4" key="1">
    <citation type="submission" date="2023-07" db="EMBL/GenBank/DDBJ databases">
        <title>30 novel species of actinomycetes from the DSMZ collection.</title>
        <authorList>
            <person name="Nouioui I."/>
        </authorList>
    </citation>
    <scope>NUCLEOTIDE SEQUENCE [LARGE SCALE GENOMIC DNA]</scope>
    <source>
        <strain evidence="4">DSM 44917</strain>
    </source>
</reference>
<dbReference type="Proteomes" id="UP001183388">
    <property type="component" value="Unassembled WGS sequence"/>
</dbReference>
<evidence type="ECO:0000313" key="3">
    <source>
        <dbReference type="EMBL" id="MDT0310071.1"/>
    </source>
</evidence>
<dbReference type="InterPro" id="IPR046542">
    <property type="entry name" value="DUF6801"/>
</dbReference>
<organism evidence="3 4">
    <name type="scientific">Streptomyces boetiae</name>
    <dbReference type="NCBI Taxonomy" id="3075541"/>
    <lineage>
        <taxon>Bacteria</taxon>
        <taxon>Bacillati</taxon>
        <taxon>Actinomycetota</taxon>
        <taxon>Actinomycetes</taxon>
        <taxon>Kitasatosporales</taxon>
        <taxon>Streptomycetaceae</taxon>
        <taxon>Streptomyces</taxon>
    </lineage>
</organism>
<proteinExistence type="predicted"/>
<feature type="region of interest" description="Disordered" evidence="1">
    <location>
        <begin position="1"/>
        <end position="27"/>
    </location>
</feature>
<feature type="compositionally biased region" description="Basic residues" evidence="1">
    <location>
        <begin position="1"/>
        <end position="17"/>
    </location>
</feature>
<name>A0ABU2LES4_9ACTN</name>
<sequence length="435" mass="45489">MRFRRATRPPHSKRTRSRPPGTPRRASRLWRPAGLAAGVTAVLAAVLLPASQQPAQALDPVDVPSIGADTGRFNLPIACQIRLGPLPIFTLNTDVDVQGVAPVTLGPGQEFWLNQGSGSITFPSWLTSLAPFAGIGAADAVVNDLSIGARNASPEAINIAAEDPFEIDGIPIQAGQELTVGLPLEGTFEVGPFTAPDEGTVTFEFVRAQVDVTLHTFFGPLDITADCRASQGNALLTVAVGGPAGQPPAYFQNEPLNFPEPASNEVDGIINAPYSCELEDVITADVGIAVGGRFPLSIRRGETFSFTDASGALTIPAETVNQMLDVGYETAAGTVSRLDLLVQGGTPRVDNVIDRPIEIPETRLVRNQPIVVPLPADGTLTAGPYTPAPGTTNMIIGTGAAEAEFVFEGDGGTVEATGTCEEPEVPVYLVDVAIL</sequence>
<accession>A0ABU2LES4</accession>
<protein>
    <recommendedName>
        <fullName evidence="2">DUF6801 domain-containing protein</fullName>
    </recommendedName>
</protein>
<dbReference type="EMBL" id="JAVREN010000054">
    <property type="protein sequence ID" value="MDT0310071.1"/>
    <property type="molecule type" value="Genomic_DNA"/>
</dbReference>